<reference evidence="2 3" key="1">
    <citation type="submission" date="2016-09" db="EMBL/GenBank/DDBJ databases">
        <title>Pseudonocardia autotrophica DSM535, a candidate organism with high potential of specific P450 cytochromes.</title>
        <authorList>
            <person name="Grumaz C."/>
            <person name="Vainshtein Y."/>
            <person name="Kirstahler P."/>
            <person name="Sohn K."/>
        </authorList>
    </citation>
    <scope>NUCLEOTIDE SEQUENCE [LARGE SCALE GENOMIC DNA]</scope>
    <source>
        <strain evidence="2 3">DSM 535</strain>
    </source>
</reference>
<dbReference type="InterPro" id="IPR039422">
    <property type="entry name" value="MarR/SlyA-like"/>
</dbReference>
<dbReference type="PANTHER" id="PTHR33164:SF43">
    <property type="entry name" value="HTH-TYPE TRANSCRIPTIONAL REPRESSOR YETL"/>
    <property type="match status" value="1"/>
</dbReference>
<dbReference type="GO" id="GO:0003700">
    <property type="term" value="F:DNA-binding transcription factor activity"/>
    <property type="evidence" value="ECO:0007669"/>
    <property type="project" value="InterPro"/>
</dbReference>
<dbReference type="PANTHER" id="PTHR33164">
    <property type="entry name" value="TRANSCRIPTIONAL REGULATOR, MARR FAMILY"/>
    <property type="match status" value="1"/>
</dbReference>
<dbReference type="RefSeq" id="WP_158092203.1">
    <property type="nucleotide sequence ID" value="NZ_AP018920.1"/>
</dbReference>
<dbReference type="EMBL" id="MIGB01000018">
    <property type="protein sequence ID" value="OSY39271.1"/>
    <property type="molecule type" value="Genomic_DNA"/>
</dbReference>
<protein>
    <submittedName>
        <fullName evidence="2">MarR family protein</fullName>
    </submittedName>
</protein>
<dbReference type="SUPFAM" id="SSF46785">
    <property type="entry name" value="Winged helix' DNA-binding domain"/>
    <property type="match status" value="1"/>
</dbReference>
<feature type="domain" description="HTH marR-type" evidence="1">
    <location>
        <begin position="13"/>
        <end position="148"/>
    </location>
</feature>
<dbReference type="InterPro" id="IPR000835">
    <property type="entry name" value="HTH_MarR-typ"/>
</dbReference>
<keyword evidence="3" id="KW-1185">Reference proteome</keyword>
<organism evidence="2 3">
    <name type="scientific">Pseudonocardia autotrophica</name>
    <name type="common">Amycolata autotrophica</name>
    <name type="synonym">Nocardia autotrophica</name>
    <dbReference type="NCBI Taxonomy" id="2074"/>
    <lineage>
        <taxon>Bacteria</taxon>
        <taxon>Bacillati</taxon>
        <taxon>Actinomycetota</taxon>
        <taxon>Actinomycetes</taxon>
        <taxon>Pseudonocardiales</taxon>
        <taxon>Pseudonocardiaceae</taxon>
        <taxon>Pseudonocardia</taxon>
    </lineage>
</organism>
<dbReference type="SMART" id="SM00347">
    <property type="entry name" value="HTH_MARR"/>
    <property type="match status" value="1"/>
</dbReference>
<evidence type="ECO:0000313" key="2">
    <source>
        <dbReference type="EMBL" id="OSY39271.1"/>
    </source>
</evidence>
<accession>A0A1Y2MVX0</accession>
<dbReference type="PROSITE" id="PS50995">
    <property type="entry name" value="HTH_MARR_2"/>
    <property type="match status" value="1"/>
</dbReference>
<dbReference type="InterPro" id="IPR036388">
    <property type="entry name" value="WH-like_DNA-bd_sf"/>
</dbReference>
<name>A0A1Y2MVX0_PSEAH</name>
<dbReference type="Pfam" id="PF12802">
    <property type="entry name" value="MarR_2"/>
    <property type="match status" value="1"/>
</dbReference>
<sequence length="169" mass="19092">MPTDTPDDPGARRRTLSEELAATMPRWGLVALYRMRVIAQRHLLSFNELVVLTELLVRPDGLSGSEVAAVTGLGSSGVTQILTRLEERDLIVRDPDPDDRRRLHARVASEARERLWSELTDLDLRFLLDGIPTAQVEYVSMFLGRATDRGYRQVQTLRDRLPRDRAGGD</sequence>
<evidence type="ECO:0000313" key="3">
    <source>
        <dbReference type="Proteomes" id="UP000194360"/>
    </source>
</evidence>
<gene>
    <name evidence="2" type="ORF">BG845_03544</name>
</gene>
<comment type="caution">
    <text evidence="2">The sequence shown here is derived from an EMBL/GenBank/DDBJ whole genome shotgun (WGS) entry which is preliminary data.</text>
</comment>
<evidence type="ECO:0000259" key="1">
    <source>
        <dbReference type="PROSITE" id="PS50995"/>
    </source>
</evidence>
<dbReference type="AlphaFoldDB" id="A0A1Y2MVX0"/>
<dbReference type="Gene3D" id="1.10.10.10">
    <property type="entry name" value="Winged helix-like DNA-binding domain superfamily/Winged helix DNA-binding domain"/>
    <property type="match status" value="1"/>
</dbReference>
<dbReference type="GO" id="GO:0006950">
    <property type="term" value="P:response to stress"/>
    <property type="evidence" value="ECO:0007669"/>
    <property type="project" value="TreeGrafter"/>
</dbReference>
<dbReference type="Proteomes" id="UP000194360">
    <property type="component" value="Unassembled WGS sequence"/>
</dbReference>
<dbReference type="InterPro" id="IPR036390">
    <property type="entry name" value="WH_DNA-bd_sf"/>
</dbReference>
<proteinExistence type="predicted"/>